<protein>
    <recommendedName>
        <fullName evidence="3">Transposase</fullName>
    </recommendedName>
</protein>
<gene>
    <name evidence="1" type="ORF">OG442_06715</name>
</gene>
<sequence>MDGVRFPDDLVASQRAWDRAYRALAEPARRSGTTVLRRRLIRLSAQIWWHPYWSTPASGPADRVALRGRARELECGEP</sequence>
<accession>A0ABZ1ZYU4</accession>
<proteinExistence type="predicted"/>
<evidence type="ECO:0000313" key="2">
    <source>
        <dbReference type="Proteomes" id="UP001432209"/>
    </source>
</evidence>
<reference evidence="1" key="1">
    <citation type="submission" date="2022-10" db="EMBL/GenBank/DDBJ databases">
        <title>The complete genomes of actinobacterial strains from the NBC collection.</title>
        <authorList>
            <person name="Joergensen T.S."/>
            <person name="Alvarez Arevalo M."/>
            <person name="Sterndorff E.B."/>
            <person name="Faurdal D."/>
            <person name="Vuksanovic O."/>
            <person name="Mourched A.-S."/>
            <person name="Charusanti P."/>
            <person name="Shaw S."/>
            <person name="Blin K."/>
            <person name="Weber T."/>
        </authorList>
    </citation>
    <scope>NUCLEOTIDE SEQUENCE</scope>
    <source>
        <strain evidence="1">NBC_01432</strain>
    </source>
</reference>
<evidence type="ECO:0008006" key="3">
    <source>
        <dbReference type="Google" id="ProtNLM"/>
    </source>
</evidence>
<dbReference type="Proteomes" id="UP001432209">
    <property type="component" value="Chromosome"/>
</dbReference>
<organism evidence="1 2">
    <name type="scientific">Streptomyces niveus</name>
    <name type="common">Streptomyces spheroides</name>
    <dbReference type="NCBI Taxonomy" id="193462"/>
    <lineage>
        <taxon>Bacteria</taxon>
        <taxon>Bacillati</taxon>
        <taxon>Actinomycetota</taxon>
        <taxon>Actinomycetes</taxon>
        <taxon>Kitasatosporales</taxon>
        <taxon>Streptomycetaceae</taxon>
        <taxon>Streptomyces</taxon>
    </lineage>
</organism>
<name>A0ABZ1ZYU4_STRNV</name>
<dbReference type="EMBL" id="CP109495">
    <property type="protein sequence ID" value="WUX51256.1"/>
    <property type="molecule type" value="Genomic_DNA"/>
</dbReference>
<evidence type="ECO:0000313" key="1">
    <source>
        <dbReference type="EMBL" id="WUX51256.1"/>
    </source>
</evidence>
<keyword evidence="2" id="KW-1185">Reference proteome</keyword>